<dbReference type="Proteomes" id="UP000030710">
    <property type="component" value="Unassembled WGS sequence"/>
</dbReference>
<feature type="region of interest" description="Disordered" evidence="1">
    <location>
        <begin position="183"/>
        <end position="213"/>
    </location>
</feature>
<protein>
    <submittedName>
        <fullName evidence="3">Uncharacterized protein</fullName>
    </submittedName>
</protein>
<dbReference type="RefSeq" id="WP_021055907.1">
    <property type="nucleotide sequence ID" value="NZ_KE356561.1"/>
</dbReference>
<sequence length="270" mass="28908">MTDTVKLNKIDLLTPSGGTKRLLIQQGPEPTQEYNAISISETVQLSPGRNYIQIDATDVSGNNREREATVFYNESIAPQITIESVAVSASTSQSPTIRATGHITREDIVDARIEIRELGTENAESPLFERSLVTTAGTDTQSTTNTPQRRVQFDERLPLQNITNPILLRVIATDTENDTEVVTRQLSSITPQSDGDSEDIDSSASTTRTTTAVATTPTATVTISSSDALSNESTTSLSSSSTGTPLGITPLLGAICILTVVTIVVIRVNQ</sequence>
<gene>
    <name evidence="3" type="ORF">J07HQW2_02921</name>
</gene>
<evidence type="ECO:0000256" key="1">
    <source>
        <dbReference type="SAM" id="MobiDB-lite"/>
    </source>
</evidence>
<dbReference type="eggNOG" id="arCOG04500">
    <property type="taxonomic scope" value="Archaea"/>
</dbReference>
<dbReference type="EMBL" id="KE356561">
    <property type="protein sequence ID" value="ERG96442.1"/>
    <property type="molecule type" value="Genomic_DNA"/>
</dbReference>
<keyword evidence="2" id="KW-1133">Transmembrane helix</keyword>
<feature type="compositionally biased region" description="Low complexity" evidence="1">
    <location>
        <begin position="202"/>
        <end position="213"/>
    </location>
</feature>
<feature type="compositionally biased region" description="Polar residues" evidence="1">
    <location>
        <begin position="183"/>
        <end position="194"/>
    </location>
</feature>
<name>U1PRQ8_9EURY</name>
<reference evidence="3 4" key="1">
    <citation type="journal article" date="2013" name="PLoS ONE">
        <title>Assembly-driven community genomics of a hypersaline microbial ecosystem.</title>
        <authorList>
            <person name="Podell S."/>
            <person name="Ugalde J.A."/>
            <person name="Narasingarao P."/>
            <person name="Banfield J.F."/>
            <person name="Heidelberg K.B."/>
            <person name="Allen E.E."/>
        </authorList>
    </citation>
    <scope>NUCLEOTIDE SEQUENCE [LARGE SCALE GENOMIC DNA]</scope>
    <source>
        <strain evidence="4">J07HQW2</strain>
    </source>
</reference>
<evidence type="ECO:0000313" key="3">
    <source>
        <dbReference type="EMBL" id="ERG96442.1"/>
    </source>
</evidence>
<keyword evidence="2" id="KW-0472">Membrane</keyword>
<dbReference type="STRING" id="1238425.J07HQW2_02921"/>
<keyword evidence="2" id="KW-0812">Transmembrane</keyword>
<feature type="compositionally biased region" description="Low complexity" evidence="1">
    <location>
        <begin position="233"/>
        <end position="243"/>
    </location>
</feature>
<feature type="transmembrane region" description="Helical" evidence="2">
    <location>
        <begin position="246"/>
        <end position="266"/>
    </location>
</feature>
<organism evidence="3 4">
    <name type="scientific">Haloquadratum walsbyi J07HQW2</name>
    <dbReference type="NCBI Taxonomy" id="1238425"/>
    <lineage>
        <taxon>Archaea</taxon>
        <taxon>Methanobacteriati</taxon>
        <taxon>Methanobacteriota</taxon>
        <taxon>Stenosarchaea group</taxon>
        <taxon>Halobacteria</taxon>
        <taxon>Halobacteriales</taxon>
        <taxon>Haloferacaceae</taxon>
        <taxon>Haloquadratum</taxon>
    </lineage>
</organism>
<dbReference type="HOGENOM" id="CLU_1028997_0_0_2"/>
<dbReference type="AlphaFoldDB" id="U1PRQ8"/>
<evidence type="ECO:0000313" key="4">
    <source>
        <dbReference type="Proteomes" id="UP000030710"/>
    </source>
</evidence>
<accession>U1PRQ8</accession>
<proteinExistence type="predicted"/>
<evidence type="ECO:0000256" key="2">
    <source>
        <dbReference type="SAM" id="Phobius"/>
    </source>
</evidence>
<feature type="region of interest" description="Disordered" evidence="1">
    <location>
        <begin position="224"/>
        <end position="243"/>
    </location>
</feature>